<proteinExistence type="predicted"/>
<evidence type="ECO:0000259" key="1">
    <source>
        <dbReference type="Pfam" id="PF00534"/>
    </source>
</evidence>
<gene>
    <name evidence="3" type="ORF">HMPREF2130_00315</name>
</gene>
<dbReference type="Proteomes" id="UP000029629">
    <property type="component" value="Unassembled WGS sequence"/>
</dbReference>
<evidence type="ECO:0000313" key="4">
    <source>
        <dbReference type="Proteomes" id="UP000029629"/>
    </source>
</evidence>
<dbReference type="Gene3D" id="3.40.50.2000">
    <property type="entry name" value="Glycogen Phosphorylase B"/>
    <property type="match status" value="2"/>
</dbReference>
<reference evidence="3 4" key="1">
    <citation type="submission" date="2014-07" db="EMBL/GenBank/DDBJ databases">
        <authorList>
            <person name="McCorrison J."/>
            <person name="Sanka R."/>
            <person name="Torralba M."/>
            <person name="Gillis M."/>
            <person name="Haft D.H."/>
            <person name="Methe B."/>
            <person name="Sutton G."/>
            <person name="Nelson K.E."/>
        </authorList>
    </citation>
    <scope>NUCLEOTIDE SEQUENCE [LARGE SCALE GENOMIC DNA]</scope>
    <source>
        <strain evidence="3 4">DNF00040</strain>
    </source>
</reference>
<dbReference type="Pfam" id="PF00534">
    <property type="entry name" value="Glycos_transf_1"/>
    <property type="match status" value="1"/>
</dbReference>
<feature type="domain" description="Glycosyltransferase subfamily 4-like N-terminal" evidence="2">
    <location>
        <begin position="18"/>
        <end position="166"/>
    </location>
</feature>
<sequence>MTSARPLNILFTEHAQGYGGQEHYIHRLMLTLREQGQQVEALCMPGAELVSRLQDDGFEVHTADMRKGIRSWPAIFSMRRLMRERGYDVVNTNSRQDTLRAGLAARLARVPLVVRTRHLAKPINSLLAYSMIPQRLITPSEYVRQMLIHKGVPPEHIQVIGPPVNLPTPLPSAILRQELALSESDVIVGSVAVLRKDKHMDELIQAMAPLLKQQASLHLVIVGDGAQRPYLQQQAADLGLNAQVHFLGRRDDVPALLSDFDIFALASHTEASGTVFAEAGAARLPTVGYAVTGIPEMINPGVSGLLVPLQDIAAFTEALATLIHNPELRAQMGAAGYQFVVADQRFTMDRVGQLTLNSYHNWLRELNK</sequence>
<protein>
    <recommendedName>
        <fullName evidence="5">Glycosyl transferase</fullName>
    </recommendedName>
</protein>
<evidence type="ECO:0000259" key="2">
    <source>
        <dbReference type="Pfam" id="PF13439"/>
    </source>
</evidence>
<name>A0A096APS7_9BURK</name>
<dbReference type="EMBL" id="JRNI01000001">
    <property type="protein sequence ID" value="KGF32632.1"/>
    <property type="molecule type" value="Genomic_DNA"/>
</dbReference>
<accession>A0A096APS7</accession>
<dbReference type="PANTHER" id="PTHR12526">
    <property type="entry name" value="GLYCOSYLTRANSFERASE"/>
    <property type="match status" value="1"/>
</dbReference>
<dbReference type="InterPro" id="IPR001296">
    <property type="entry name" value="Glyco_trans_1"/>
</dbReference>
<dbReference type="OrthoDB" id="9805661at2"/>
<dbReference type="RefSeq" id="WP_018025471.1">
    <property type="nucleotide sequence ID" value="NZ_JRNI01000001.1"/>
</dbReference>
<dbReference type="Pfam" id="PF13439">
    <property type="entry name" value="Glyco_transf_4"/>
    <property type="match status" value="1"/>
</dbReference>
<feature type="domain" description="Glycosyl transferase family 1" evidence="1">
    <location>
        <begin position="175"/>
        <end position="338"/>
    </location>
</feature>
<dbReference type="SUPFAM" id="SSF53756">
    <property type="entry name" value="UDP-Glycosyltransferase/glycogen phosphorylase"/>
    <property type="match status" value="1"/>
</dbReference>
<organism evidence="3 4">
    <name type="scientific">Oligella urethralis DNF00040</name>
    <dbReference type="NCBI Taxonomy" id="1401065"/>
    <lineage>
        <taxon>Bacteria</taxon>
        <taxon>Pseudomonadati</taxon>
        <taxon>Pseudomonadota</taxon>
        <taxon>Betaproteobacteria</taxon>
        <taxon>Burkholderiales</taxon>
        <taxon>Alcaligenaceae</taxon>
        <taxon>Oligella</taxon>
    </lineage>
</organism>
<dbReference type="GeneID" id="93426918"/>
<dbReference type="InterPro" id="IPR028098">
    <property type="entry name" value="Glyco_trans_4-like_N"/>
</dbReference>
<dbReference type="GO" id="GO:0016757">
    <property type="term" value="F:glycosyltransferase activity"/>
    <property type="evidence" value="ECO:0007669"/>
    <property type="project" value="InterPro"/>
</dbReference>
<dbReference type="PANTHER" id="PTHR12526:SF630">
    <property type="entry name" value="GLYCOSYLTRANSFERASE"/>
    <property type="match status" value="1"/>
</dbReference>
<comment type="caution">
    <text evidence="3">The sequence shown here is derived from an EMBL/GenBank/DDBJ whole genome shotgun (WGS) entry which is preliminary data.</text>
</comment>
<keyword evidence="4" id="KW-1185">Reference proteome</keyword>
<dbReference type="AlphaFoldDB" id="A0A096APS7"/>
<dbReference type="eggNOG" id="COG0438">
    <property type="taxonomic scope" value="Bacteria"/>
</dbReference>
<evidence type="ECO:0000313" key="3">
    <source>
        <dbReference type="EMBL" id="KGF32632.1"/>
    </source>
</evidence>
<evidence type="ECO:0008006" key="5">
    <source>
        <dbReference type="Google" id="ProtNLM"/>
    </source>
</evidence>